<reference evidence="2 3" key="1">
    <citation type="submission" date="2024-10" db="EMBL/GenBank/DDBJ databases">
        <title>Updated reference genomes for cyclostephanoid diatoms.</title>
        <authorList>
            <person name="Roberts W.R."/>
            <person name="Alverson A.J."/>
        </authorList>
    </citation>
    <scope>NUCLEOTIDE SEQUENCE [LARGE SCALE GENOMIC DNA]</scope>
    <source>
        <strain evidence="2 3">AJA010-31</strain>
    </source>
</reference>
<feature type="signal peptide" evidence="1">
    <location>
        <begin position="1"/>
        <end position="23"/>
    </location>
</feature>
<evidence type="ECO:0000313" key="3">
    <source>
        <dbReference type="Proteomes" id="UP001530400"/>
    </source>
</evidence>
<name>A0ABD3NCG5_9STRA</name>
<organism evidence="2 3">
    <name type="scientific">Cyclotella atomus</name>
    <dbReference type="NCBI Taxonomy" id="382360"/>
    <lineage>
        <taxon>Eukaryota</taxon>
        <taxon>Sar</taxon>
        <taxon>Stramenopiles</taxon>
        <taxon>Ochrophyta</taxon>
        <taxon>Bacillariophyta</taxon>
        <taxon>Coscinodiscophyceae</taxon>
        <taxon>Thalassiosirophycidae</taxon>
        <taxon>Stephanodiscales</taxon>
        <taxon>Stephanodiscaceae</taxon>
        <taxon>Cyclotella</taxon>
    </lineage>
</organism>
<evidence type="ECO:0000313" key="2">
    <source>
        <dbReference type="EMBL" id="KAL3773703.1"/>
    </source>
</evidence>
<keyword evidence="1" id="KW-0732">Signal</keyword>
<comment type="caution">
    <text evidence="2">The sequence shown here is derived from an EMBL/GenBank/DDBJ whole genome shotgun (WGS) entry which is preliminary data.</text>
</comment>
<proteinExistence type="predicted"/>
<sequence length="433" mass="47686">MISNIKILISILASITPIAAAAARQHDILSLADVQRLLRTDLDNELDKIAHDDTASLQTVLQLSATGKLHSRQHFNVRRRSLDWNENSAGNSERNAAADASTEITVDIIWNNLAQHAWKIAKSMHRTSIGSLVQTADSEDEAISCPFLICAMDEIGQNSHRTDNYKQLIAAFNKEYEESLLVKSAHNETCGIVTLNPSDAQRGIASYEGQQHVIAMPLVDIMKIQSGTVDEVSSIGWSVPYANNTSAVSSSSSKNVTERLGLWERIIVVDFAPGVGGMREESQLLDVVNSIVSDIQDIGEVGWLHRLNEQERQSYQVDESVASVPALSEMFSLTATMNEIEGHQSNNTRIAFWNQAFEQGIESEHSCSEMFSTLFVKPRSGYFGFDMILNPTDGPPPSDYYSSASNPACVASLIAGLSIHREYIIIQYPILTT</sequence>
<dbReference type="EMBL" id="JALLPJ020001223">
    <property type="protein sequence ID" value="KAL3773703.1"/>
    <property type="molecule type" value="Genomic_DNA"/>
</dbReference>
<feature type="chain" id="PRO_5044762986" evidence="1">
    <location>
        <begin position="24"/>
        <end position="433"/>
    </location>
</feature>
<evidence type="ECO:0000256" key="1">
    <source>
        <dbReference type="SAM" id="SignalP"/>
    </source>
</evidence>
<accession>A0ABD3NCG5</accession>
<gene>
    <name evidence="2" type="ORF">ACHAWO_000681</name>
</gene>
<keyword evidence="3" id="KW-1185">Reference proteome</keyword>
<protein>
    <submittedName>
        <fullName evidence="2">Uncharacterized protein</fullName>
    </submittedName>
</protein>
<dbReference type="Proteomes" id="UP001530400">
    <property type="component" value="Unassembled WGS sequence"/>
</dbReference>
<dbReference type="AlphaFoldDB" id="A0ABD3NCG5"/>